<dbReference type="KEGG" id="tve:TRV_07764"/>
<sequence length="1077" mass="117649">MVLLRLTVKVVPRAVEGEEAKDADGLKSTSFLMVVHRPDQMSLGELAWRVSEQWKKLRPEAEPLVIKKLLDDNHDTDELDADLTVADVFIDYGKARADGLDQRGALRVIQKPTSTRSVRYGSVVQDWDAITNHHSRRAARLSRRKLAHFPMASGLASASPVKNHVAAVNGGGIPLEVAESVHPLGSIEEEPAATESHQRREPSPALAERELTQETTDTNASNLRSSPLDAFPSSTRLPRHHRAELGKDGDMLIPGVHTSLLSSEWPLDIYFVLPFTDFKYTDQAALRNSKGAKTSQSAISGRPSPSAARQPKRPRTADSEELSGNTSSLAANQRYPKHAKRQKIAETPASELEPEDYEMLDAHPPRASIEKSQTLPYAHKGKTDARQNSQKALREGPNGAPAVIDLTCTLCTTESNSKPKSNQIGLGITASPPKKRTVDKLDIHEDNSSAILTPKASGHPNRPRSSDMHQISPDLTQDAPSSARLANNKKAVSSRDAKADARKKTTMQSGKAYSRDFSSVTAVNRKWTDKFDCRVAGYNRERAISHLDDIVQAAKEVDDSQDQIPRLEKILDELDNLPNYAGKGKIQVRKNAHRRINRLLETLEVMGQPRLSREEPQHHEDEVDEESSGEENEPRSGGSSSTENDSEKEVDEKSTAAKSTAVNTDEKKGASDGNGSESERVHSNEENYKGRSDSEDGSEKDDEENEEEKQDRMRLRVCVSPSLSDPGDESLSATGPRRSSKGTVRDKSPSVYSVPLSGSEAPEPESDKSESGSDSGSEEDEEDDESTPRAKVVSKKTPSQESSAASESNELESVGKGNTSESRATTPSEKDTDIKPNGTQQDQVEREESERSGRSSKEKEAIESDEDGEEGKDEKFEDAKEGSESDEESDSAGEEAAASNADASKMPAAKKQVTVFEDSDSSSSSESSSTSEGSDIQYRKPKPKDDGTEAAQQPATEQDMQNRLPTAPTPRKKKVHVLKRSQTPLHRPFRPRQDSAHNKTNPASSPLVEDKSNRPEFITFSQPTPTATSRSSAVANGTRPRSTPTGSNPERSNNGLKRLLKGKSTRNMFGKPSSPAI</sequence>
<feature type="compositionally biased region" description="Basic and acidic residues" evidence="1">
    <location>
        <begin position="677"/>
        <end position="694"/>
    </location>
</feature>
<feature type="compositionally biased region" description="Low complexity" evidence="1">
    <location>
        <begin position="894"/>
        <end position="905"/>
    </location>
</feature>
<feature type="region of interest" description="Disordered" evidence="1">
    <location>
        <begin position="445"/>
        <end position="507"/>
    </location>
</feature>
<proteinExistence type="predicted"/>
<keyword evidence="3" id="KW-1185">Reference proteome</keyword>
<feature type="region of interest" description="Disordered" evidence="1">
    <location>
        <begin position="287"/>
        <end position="401"/>
    </location>
</feature>
<feature type="compositionally biased region" description="Acidic residues" evidence="1">
    <location>
        <begin position="695"/>
        <end position="708"/>
    </location>
</feature>
<dbReference type="AlphaFoldDB" id="D4DKP2"/>
<feature type="compositionally biased region" description="Low complexity" evidence="1">
    <location>
        <begin position="921"/>
        <end position="935"/>
    </location>
</feature>
<feature type="compositionally biased region" description="Low complexity" evidence="1">
    <location>
        <begin position="799"/>
        <end position="812"/>
    </location>
</feature>
<reference evidence="3" key="1">
    <citation type="journal article" date="2011" name="Genome Biol.">
        <title>Comparative and functional genomics provide insights into the pathogenicity of dermatophytic fungi.</title>
        <authorList>
            <person name="Burmester A."/>
            <person name="Shelest E."/>
            <person name="Gloeckner G."/>
            <person name="Heddergott C."/>
            <person name="Schindler S."/>
            <person name="Staib P."/>
            <person name="Heidel A."/>
            <person name="Felder M."/>
            <person name="Petzold A."/>
            <person name="Szafranski K."/>
            <person name="Feuermann M."/>
            <person name="Pedruzzi I."/>
            <person name="Priebe S."/>
            <person name="Groth M."/>
            <person name="Winkler R."/>
            <person name="Li W."/>
            <person name="Kniemeyer O."/>
            <person name="Schroeckh V."/>
            <person name="Hertweck C."/>
            <person name="Hube B."/>
            <person name="White T.C."/>
            <person name="Platzer M."/>
            <person name="Guthke R."/>
            <person name="Heitman J."/>
            <person name="Woestemeyer J."/>
            <person name="Zipfel P.F."/>
            <person name="Monod M."/>
            <person name="Brakhage A.A."/>
        </authorList>
    </citation>
    <scope>NUCLEOTIDE SEQUENCE [LARGE SCALE GENOMIC DNA]</scope>
    <source>
        <strain evidence="3">HKI 0517</strain>
    </source>
</reference>
<feature type="region of interest" description="Disordered" evidence="1">
    <location>
        <begin position="416"/>
        <end position="435"/>
    </location>
</feature>
<dbReference type="RefSeq" id="XP_003018219.1">
    <property type="nucleotide sequence ID" value="XM_003018173.1"/>
</dbReference>
<dbReference type="EMBL" id="ACYE01000478">
    <property type="protein sequence ID" value="EFE37574.1"/>
    <property type="molecule type" value="Genomic_DNA"/>
</dbReference>
<feature type="region of interest" description="Disordered" evidence="1">
    <location>
        <begin position="189"/>
        <end position="238"/>
    </location>
</feature>
<feature type="compositionally biased region" description="Basic and acidic residues" evidence="1">
    <location>
        <begin position="611"/>
        <end position="621"/>
    </location>
</feature>
<feature type="region of interest" description="Disordered" evidence="1">
    <location>
        <begin position="607"/>
        <end position="1077"/>
    </location>
</feature>
<feature type="compositionally biased region" description="Acidic residues" evidence="1">
    <location>
        <begin position="776"/>
        <end position="785"/>
    </location>
</feature>
<feature type="compositionally biased region" description="Basic residues" evidence="1">
    <location>
        <begin position="970"/>
        <end position="979"/>
    </location>
</feature>
<feature type="compositionally biased region" description="Polar residues" evidence="1">
    <location>
        <begin position="213"/>
        <end position="225"/>
    </location>
</feature>
<dbReference type="HOGENOM" id="CLU_010530_0_0_1"/>
<feature type="compositionally biased region" description="Basic and acidic residues" evidence="1">
    <location>
        <begin position="493"/>
        <end position="503"/>
    </location>
</feature>
<evidence type="ECO:0000313" key="3">
    <source>
        <dbReference type="Proteomes" id="UP000008383"/>
    </source>
</evidence>
<organism evidence="2 3">
    <name type="scientific">Trichophyton verrucosum (strain HKI 0517)</name>
    <dbReference type="NCBI Taxonomy" id="663202"/>
    <lineage>
        <taxon>Eukaryota</taxon>
        <taxon>Fungi</taxon>
        <taxon>Dikarya</taxon>
        <taxon>Ascomycota</taxon>
        <taxon>Pezizomycotina</taxon>
        <taxon>Eurotiomycetes</taxon>
        <taxon>Eurotiomycetidae</taxon>
        <taxon>Onygenales</taxon>
        <taxon>Arthrodermataceae</taxon>
        <taxon>Trichophyton</taxon>
    </lineage>
</organism>
<dbReference type="GeneID" id="9579597"/>
<feature type="compositionally biased region" description="Basic and acidic residues" evidence="1">
    <location>
        <begin position="843"/>
        <end position="862"/>
    </location>
</feature>
<feature type="compositionally biased region" description="Polar residues" evidence="1">
    <location>
        <begin position="816"/>
        <end position="827"/>
    </location>
</feature>
<protein>
    <submittedName>
        <fullName evidence="2">Conserved serine-rich protein</fullName>
    </submittedName>
</protein>
<feature type="compositionally biased region" description="Polar residues" evidence="1">
    <location>
        <begin position="950"/>
        <end position="964"/>
    </location>
</feature>
<feature type="compositionally biased region" description="Polar residues" evidence="1">
    <location>
        <begin position="322"/>
        <end position="331"/>
    </location>
</feature>
<feature type="compositionally biased region" description="Acidic residues" evidence="1">
    <location>
        <begin position="622"/>
        <end position="631"/>
    </location>
</feature>
<feature type="compositionally biased region" description="Basic and acidic residues" evidence="1">
    <location>
        <begin position="645"/>
        <end position="655"/>
    </location>
</feature>
<feature type="compositionally biased region" description="Basic and acidic residues" evidence="1">
    <location>
        <begin position="196"/>
        <end position="212"/>
    </location>
</feature>
<evidence type="ECO:0000313" key="2">
    <source>
        <dbReference type="EMBL" id="EFE37574.1"/>
    </source>
</evidence>
<feature type="compositionally biased region" description="Polar residues" evidence="1">
    <location>
        <begin position="1019"/>
        <end position="1055"/>
    </location>
</feature>
<comment type="caution">
    <text evidence="2">The sequence shown here is derived from an EMBL/GenBank/DDBJ whole genome shotgun (WGS) entry which is preliminary data.</text>
</comment>
<gene>
    <name evidence="2" type="ORF">TRV_07764</name>
</gene>
<name>D4DKP2_TRIVH</name>
<dbReference type="Proteomes" id="UP000008383">
    <property type="component" value="Unassembled WGS sequence"/>
</dbReference>
<dbReference type="OrthoDB" id="4174128at2759"/>
<evidence type="ECO:0000256" key="1">
    <source>
        <dbReference type="SAM" id="MobiDB-lite"/>
    </source>
</evidence>
<feature type="compositionally biased region" description="Basic and acidic residues" evidence="1">
    <location>
        <begin position="872"/>
        <end position="883"/>
    </location>
</feature>
<accession>D4DKP2</accession>
<feature type="compositionally biased region" description="Acidic residues" evidence="1">
    <location>
        <begin position="884"/>
        <end position="893"/>
    </location>
</feature>